<dbReference type="AlphaFoldDB" id="A0A7R9LZ86"/>
<dbReference type="OrthoDB" id="2361793at2759"/>
<dbReference type="NCBIfam" id="NF001399">
    <property type="entry name" value="PRK00283.1"/>
    <property type="match status" value="1"/>
</dbReference>
<feature type="domain" description="Tyr recombinase" evidence="4">
    <location>
        <begin position="95"/>
        <end position="280"/>
    </location>
</feature>
<accession>A0A7R9LZ86</accession>
<dbReference type="PROSITE" id="PS51898">
    <property type="entry name" value="TYR_RECOMBINASE"/>
    <property type="match status" value="1"/>
</dbReference>
<dbReference type="GO" id="GO:0003677">
    <property type="term" value="F:DNA binding"/>
    <property type="evidence" value="ECO:0007669"/>
    <property type="project" value="UniProtKB-KW"/>
</dbReference>
<evidence type="ECO:0000256" key="2">
    <source>
        <dbReference type="ARBA" id="ARBA00023125"/>
    </source>
</evidence>
<evidence type="ECO:0000313" key="7">
    <source>
        <dbReference type="Proteomes" id="UP000728032"/>
    </source>
</evidence>
<dbReference type="EMBL" id="OC919082">
    <property type="protein sequence ID" value="CAD7650661.1"/>
    <property type="molecule type" value="Genomic_DNA"/>
</dbReference>
<dbReference type="InterPro" id="IPR011010">
    <property type="entry name" value="DNA_brk_join_enz"/>
</dbReference>
<gene>
    <name evidence="6" type="ORF">ONB1V03_LOCUS7923</name>
</gene>
<dbReference type="Pfam" id="PF00589">
    <property type="entry name" value="Phage_integrase"/>
    <property type="match status" value="1"/>
</dbReference>
<dbReference type="PANTHER" id="PTHR30349:SF90">
    <property type="entry name" value="TYROSINE RECOMBINASE XERD"/>
    <property type="match status" value="1"/>
</dbReference>
<dbReference type="InterPro" id="IPR010998">
    <property type="entry name" value="Integrase_recombinase_N"/>
</dbReference>
<feature type="domain" description="Core-binding (CB)" evidence="5">
    <location>
        <begin position="1"/>
        <end position="74"/>
    </location>
</feature>
<dbReference type="InterPro" id="IPR050090">
    <property type="entry name" value="Tyrosine_recombinase_XerCD"/>
</dbReference>
<evidence type="ECO:0000259" key="5">
    <source>
        <dbReference type="PROSITE" id="PS51900"/>
    </source>
</evidence>
<keyword evidence="3" id="KW-0233">DNA recombination</keyword>
<dbReference type="SUPFAM" id="SSF56349">
    <property type="entry name" value="DNA breaking-rejoining enzymes"/>
    <property type="match status" value="1"/>
</dbReference>
<evidence type="ECO:0008006" key="8">
    <source>
        <dbReference type="Google" id="ProtNLM"/>
    </source>
</evidence>
<dbReference type="InterPro" id="IPR013762">
    <property type="entry name" value="Integrase-like_cat_sf"/>
</dbReference>
<keyword evidence="7" id="KW-1185">Reference proteome</keyword>
<name>A0A7R9LZ86_9ACAR</name>
<sequence length="291" mass="33702">MMLAERNISYNSLLSYKRDLLDFQNFLQKNKLSEFNIVAENIRDWIEYLSQNNLTARSINRKISTIKGYYEFLISENHIKYNPTLMVELPKYKTKLPKILSIDEVKTLLNYCDHNKTASSIRLKAMVYLLYASGLRVSELITIKITDILINQSSDTIRKKERMTVINEKTIQTITEYLPIRNNFINKKNIKSATYLFPSISNEGHMTRQNFAILLKQIAIKAGLNPENISPHLLRHSFASHLLEGGANLRVIQELLGHADISTTQIYTHVQINHLKKAMTHHPLYNNNPTE</sequence>
<proteinExistence type="predicted"/>
<dbReference type="InterPro" id="IPR002104">
    <property type="entry name" value="Integrase_catalytic"/>
</dbReference>
<reference evidence="6" key="1">
    <citation type="submission" date="2020-11" db="EMBL/GenBank/DDBJ databases">
        <authorList>
            <person name="Tran Van P."/>
        </authorList>
    </citation>
    <scope>NUCLEOTIDE SEQUENCE</scope>
</reference>
<evidence type="ECO:0000313" key="6">
    <source>
        <dbReference type="EMBL" id="CAD7650661.1"/>
    </source>
</evidence>
<dbReference type="GO" id="GO:0006310">
    <property type="term" value="P:DNA recombination"/>
    <property type="evidence" value="ECO:0007669"/>
    <property type="project" value="UniProtKB-KW"/>
</dbReference>
<dbReference type="Proteomes" id="UP000728032">
    <property type="component" value="Unassembled WGS sequence"/>
</dbReference>
<dbReference type="EMBL" id="CAJPVJ010004257">
    <property type="protein sequence ID" value="CAG2168433.1"/>
    <property type="molecule type" value="Genomic_DNA"/>
</dbReference>
<dbReference type="Gene3D" id="1.10.150.130">
    <property type="match status" value="1"/>
</dbReference>
<protein>
    <recommendedName>
        <fullName evidence="8">Tyrosine recombinase XerC</fullName>
    </recommendedName>
</protein>
<dbReference type="GO" id="GO:0015074">
    <property type="term" value="P:DNA integration"/>
    <property type="evidence" value="ECO:0007669"/>
    <property type="project" value="UniProtKB-KW"/>
</dbReference>
<dbReference type="Gene3D" id="1.10.443.10">
    <property type="entry name" value="Intergrase catalytic core"/>
    <property type="match status" value="1"/>
</dbReference>
<keyword evidence="1" id="KW-0229">DNA integration</keyword>
<dbReference type="InterPro" id="IPR004107">
    <property type="entry name" value="Integrase_SAM-like_N"/>
</dbReference>
<dbReference type="Pfam" id="PF02899">
    <property type="entry name" value="Phage_int_SAM_1"/>
    <property type="match status" value="1"/>
</dbReference>
<dbReference type="PROSITE" id="PS51900">
    <property type="entry name" value="CB"/>
    <property type="match status" value="1"/>
</dbReference>
<evidence type="ECO:0000256" key="1">
    <source>
        <dbReference type="ARBA" id="ARBA00022908"/>
    </source>
</evidence>
<evidence type="ECO:0000259" key="4">
    <source>
        <dbReference type="PROSITE" id="PS51898"/>
    </source>
</evidence>
<organism evidence="6">
    <name type="scientific">Oppiella nova</name>
    <dbReference type="NCBI Taxonomy" id="334625"/>
    <lineage>
        <taxon>Eukaryota</taxon>
        <taxon>Metazoa</taxon>
        <taxon>Ecdysozoa</taxon>
        <taxon>Arthropoda</taxon>
        <taxon>Chelicerata</taxon>
        <taxon>Arachnida</taxon>
        <taxon>Acari</taxon>
        <taxon>Acariformes</taxon>
        <taxon>Sarcoptiformes</taxon>
        <taxon>Oribatida</taxon>
        <taxon>Brachypylina</taxon>
        <taxon>Oppioidea</taxon>
        <taxon>Oppiidae</taxon>
        <taxon>Oppiella</taxon>
    </lineage>
</organism>
<evidence type="ECO:0000256" key="3">
    <source>
        <dbReference type="ARBA" id="ARBA00023172"/>
    </source>
</evidence>
<keyword evidence="2" id="KW-0238">DNA-binding</keyword>
<dbReference type="PANTHER" id="PTHR30349">
    <property type="entry name" value="PHAGE INTEGRASE-RELATED"/>
    <property type="match status" value="1"/>
</dbReference>
<dbReference type="InterPro" id="IPR044068">
    <property type="entry name" value="CB"/>
</dbReference>